<accession>A0A6S6UHL4</accession>
<evidence type="ECO:0000313" key="2">
    <source>
        <dbReference type="EMBL" id="CAA6827630.1"/>
    </source>
</evidence>
<proteinExistence type="predicted"/>
<dbReference type="Gene3D" id="3.40.50.150">
    <property type="entry name" value="Vaccinia Virus protein VP39"/>
    <property type="match status" value="1"/>
</dbReference>
<dbReference type="SUPFAM" id="SSF52821">
    <property type="entry name" value="Rhodanese/Cell cycle control phosphatase"/>
    <property type="match status" value="1"/>
</dbReference>
<gene>
    <name evidence="2" type="ORF">HELGO_WM48024</name>
</gene>
<dbReference type="Gene3D" id="3.40.250.10">
    <property type="entry name" value="Rhodanese-like domain"/>
    <property type="match status" value="1"/>
</dbReference>
<dbReference type="InterPro" id="IPR036873">
    <property type="entry name" value="Rhodanese-like_dom_sf"/>
</dbReference>
<protein>
    <submittedName>
        <fullName evidence="2">Methyltransferase type 11</fullName>
    </submittedName>
</protein>
<feature type="domain" description="Rhodanese" evidence="1">
    <location>
        <begin position="6"/>
        <end position="83"/>
    </location>
</feature>
<dbReference type="PANTHER" id="PTHR43591">
    <property type="entry name" value="METHYLTRANSFERASE"/>
    <property type="match status" value="1"/>
</dbReference>
<dbReference type="InterPro" id="IPR041698">
    <property type="entry name" value="Methyltransf_25"/>
</dbReference>
<dbReference type="Pfam" id="PF00581">
    <property type="entry name" value="Rhodanese"/>
    <property type="match status" value="1"/>
</dbReference>
<keyword evidence="2" id="KW-0489">Methyltransferase</keyword>
<dbReference type="PANTHER" id="PTHR43591:SF110">
    <property type="entry name" value="RHODANESE DOMAIN-CONTAINING PROTEIN"/>
    <property type="match status" value="1"/>
</dbReference>
<dbReference type="Pfam" id="PF13649">
    <property type="entry name" value="Methyltransf_25"/>
    <property type="match status" value="1"/>
</dbReference>
<dbReference type="InterPro" id="IPR029063">
    <property type="entry name" value="SAM-dependent_MTases_sf"/>
</dbReference>
<keyword evidence="2" id="KW-0808">Transferase</keyword>
<dbReference type="PROSITE" id="PS50206">
    <property type="entry name" value="RHODANESE_3"/>
    <property type="match status" value="1"/>
</dbReference>
<dbReference type="CDD" id="cd00158">
    <property type="entry name" value="RHOD"/>
    <property type="match status" value="1"/>
</dbReference>
<dbReference type="GO" id="GO:0032259">
    <property type="term" value="P:methylation"/>
    <property type="evidence" value="ECO:0007669"/>
    <property type="project" value="UniProtKB-KW"/>
</dbReference>
<name>A0A6S6UHL4_9GAMM</name>
<dbReference type="GO" id="GO:0008168">
    <property type="term" value="F:methyltransferase activity"/>
    <property type="evidence" value="ECO:0007669"/>
    <property type="project" value="UniProtKB-KW"/>
</dbReference>
<dbReference type="CDD" id="cd02440">
    <property type="entry name" value="AdoMet_MTases"/>
    <property type="match status" value="1"/>
</dbReference>
<dbReference type="SUPFAM" id="SSF53335">
    <property type="entry name" value="S-adenosyl-L-methionine-dependent methyltransferases"/>
    <property type="match status" value="1"/>
</dbReference>
<evidence type="ECO:0000259" key="1">
    <source>
        <dbReference type="PROSITE" id="PS50206"/>
    </source>
</evidence>
<organism evidence="2">
    <name type="scientific">uncultured Thiotrichaceae bacterium</name>
    <dbReference type="NCBI Taxonomy" id="298394"/>
    <lineage>
        <taxon>Bacteria</taxon>
        <taxon>Pseudomonadati</taxon>
        <taxon>Pseudomonadota</taxon>
        <taxon>Gammaproteobacteria</taxon>
        <taxon>Thiotrichales</taxon>
        <taxon>Thiotrichaceae</taxon>
        <taxon>environmental samples</taxon>
    </lineage>
</organism>
<reference evidence="2" key="1">
    <citation type="submission" date="2020-01" db="EMBL/GenBank/DDBJ databases">
        <authorList>
            <person name="Meier V. D."/>
            <person name="Meier V D."/>
        </authorList>
    </citation>
    <scope>NUCLEOTIDE SEQUENCE</scope>
    <source>
        <strain evidence="2">HLG_WM_MAG_09</strain>
    </source>
</reference>
<dbReference type="AlphaFoldDB" id="A0A6S6UHL4"/>
<dbReference type="InterPro" id="IPR001763">
    <property type="entry name" value="Rhodanese-like_dom"/>
</dbReference>
<dbReference type="EMBL" id="CACVAT010000442">
    <property type="protein sequence ID" value="CAA6827630.1"/>
    <property type="molecule type" value="Genomic_DNA"/>
</dbReference>
<sequence>MKTTSLIDCRPLTAYCSGHIQGACSLPAGQLFERMHELPKRQQPLTLCGTEQDLAAAMDYLIDRGHTVAEQIIWTDQLKQQLVSEGLLETGSESAQLWQPAPLWQRFVEEIAPNNNIQVGKGLDIACGAGRDMVYLAKQGWQMTGIDRSEDSLQRVAVLAKHSGVEVETQQFDLETGADPFTSFEDEGFDLITVGRYLHRPLFPYIKRLLKPGGTMIYQTFMQGCENTEIGRPRNPAFLLKSGELGEIFADFDILLDKVEVLEDGRPVAAFIARCA</sequence>